<dbReference type="EMBL" id="JBETVU010000012">
    <property type="protein sequence ID" value="MES5150381.1"/>
    <property type="molecule type" value="Genomic_DNA"/>
</dbReference>
<dbReference type="EMBL" id="SCLX01000147">
    <property type="protein sequence ID" value="RXF53648.1"/>
    <property type="molecule type" value="Genomic_DNA"/>
</dbReference>
<reference evidence="2" key="2">
    <citation type="submission" date="2023-08" db="EMBL/GenBank/DDBJ databases">
        <title>Lactobacillus from the Female Urinary Tract.</title>
        <authorList>
            <person name="Stegman N."/>
            <person name="Jackson B."/>
            <person name="Steiling M."/>
            <person name="Sedano C."/>
            <person name="Wolfe A."/>
            <person name="Putonti C."/>
        </authorList>
    </citation>
    <scope>NUCLEOTIDE SEQUENCE</scope>
    <source>
        <strain evidence="2">UMB5661</strain>
    </source>
</reference>
<evidence type="ECO:0000313" key="2">
    <source>
        <dbReference type="EMBL" id="MDT9610700.1"/>
    </source>
</evidence>
<accession>A0A135ZBS0</accession>
<dbReference type="Proteomes" id="UP000289808">
    <property type="component" value="Unassembled WGS sequence"/>
</dbReference>
<dbReference type="EMBL" id="JAVTXN010000126">
    <property type="protein sequence ID" value="MDT9610700.1"/>
    <property type="molecule type" value="Genomic_DNA"/>
</dbReference>
<evidence type="ECO:0000313" key="3">
    <source>
        <dbReference type="EMBL" id="MES5150381.1"/>
    </source>
</evidence>
<gene>
    <name evidence="3" type="ORF">ABVC42_10775</name>
    <name evidence="4" type="ORF">ERD32_12425</name>
    <name evidence="2" type="ORF">RON39_11495</name>
</gene>
<dbReference type="InterPro" id="IPR029479">
    <property type="entry name" value="Nitroreductase"/>
</dbReference>
<evidence type="ECO:0000313" key="5">
    <source>
        <dbReference type="Proteomes" id="UP000289808"/>
    </source>
</evidence>
<dbReference type="PANTHER" id="PTHR43745:SF2">
    <property type="entry name" value="NITROREDUCTASE MJ1384-RELATED"/>
    <property type="match status" value="1"/>
</dbReference>
<feature type="domain" description="Nitroreductase" evidence="1">
    <location>
        <begin position="106"/>
        <end position="284"/>
    </location>
</feature>
<dbReference type="Proteomes" id="UP001253287">
    <property type="component" value="Unassembled WGS sequence"/>
</dbReference>
<dbReference type="PANTHER" id="PTHR43745">
    <property type="entry name" value="NITROREDUCTASE MJ1384-RELATED"/>
    <property type="match status" value="1"/>
</dbReference>
<dbReference type="Proteomes" id="UP001434419">
    <property type="component" value="Unassembled WGS sequence"/>
</dbReference>
<evidence type="ECO:0000313" key="4">
    <source>
        <dbReference type="EMBL" id="RXF53648.1"/>
    </source>
</evidence>
<dbReference type="AlphaFoldDB" id="A0A135ZBS0"/>
<dbReference type="CDD" id="cd02142">
    <property type="entry name" value="McbC_SagB-like_oxidoreductase"/>
    <property type="match status" value="1"/>
</dbReference>
<dbReference type="NCBIfam" id="TIGR03605">
    <property type="entry name" value="antibiot_sagB"/>
    <property type="match status" value="1"/>
</dbReference>
<name>A0A135ZBS0_9LACO</name>
<comment type="caution">
    <text evidence="4">The sequence shown here is derived from an EMBL/GenBank/DDBJ whole genome shotgun (WGS) entry which is preliminary data.</text>
</comment>
<dbReference type="InterPro" id="IPR052544">
    <property type="entry name" value="Bacteriocin_Proc_Enz"/>
</dbReference>
<dbReference type="InterPro" id="IPR000415">
    <property type="entry name" value="Nitroreductase-like"/>
</dbReference>
<reference evidence="4 5" key="1">
    <citation type="submission" date="2019-01" db="EMBL/GenBank/DDBJ databases">
        <title>The genome sequence of Lactobacillus crispatus L49.</title>
        <authorList>
            <person name="Zhong J."/>
            <person name="Zhang J."/>
        </authorList>
    </citation>
    <scope>NUCLEOTIDE SEQUENCE [LARGE SCALE GENOMIC DNA]</scope>
    <source>
        <strain evidence="4 5">L49</strain>
    </source>
</reference>
<proteinExistence type="predicted"/>
<dbReference type="Gene3D" id="3.40.109.10">
    <property type="entry name" value="NADH Oxidase"/>
    <property type="match status" value="1"/>
</dbReference>
<organism evidence="4 5">
    <name type="scientific">Lactobacillus crispatus</name>
    <dbReference type="NCBI Taxonomy" id="47770"/>
    <lineage>
        <taxon>Bacteria</taxon>
        <taxon>Bacillati</taxon>
        <taxon>Bacillota</taxon>
        <taxon>Bacilli</taxon>
        <taxon>Lactobacillales</taxon>
        <taxon>Lactobacillaceae</taxon>
        <taxon>Lactobacillus</taxon>
    </lineage>
</organism>
<keyword evidence="6" id="KW-1185">Reference proteome</keyword>
<dbReference type="SUPFAM" id="SSF55469">
    <property type="entry name" value="FMN-dependent nitroreductase-like"/>
    <property type="match status" value="1"/>
</dbReference>
<evidence type="ECO:0000313" key="6">
    <source>
        <dbReference type="Proteomes" id="UP001434419"/>
    </source>
</evidence>
<dbReference type="Pfam" id="PF00881">
    <property type="entry name" value="Nitroreductase"/>
    <property type="match status" value="1"/>
</dbReference>
<dbReference type="GO" id="GO:0016491">
    <property type="term" value="F:oxidoreductase activity"/>
    <property type="evidence" value="ECO:0007669"/>
    <property type="project" value="InterPro"/>
</dbReference>
<evidence type="ECO:0000259" key="1">
    <source>
        <dbReference type="Pfam" id="PF00881"/>
    </source>
</evidence>
<sequence>MVEYELKGLFNQNTLSTSDISNNNNYNNQQLFDHIIRGNANSEMLTYLLNMNHQRLNDFKSMHQYNYGNFASLMNSVEQYNEIENDETILLPKPLRIKNKLQQVLKKRKSVRNYIGLSCDLRELSTILMYSFGISGRKENFGGIVASMRYYASGGALYPISVIIYINKVDGLKKGLYLYQPMYHSLLPLNIKTQIDINKLFVGSNIDVKNSSFFVFYKYAISSTYLKYGELSLANILIEAGMMAQNFSLVTTACGFGSCPIAGYNKRFIEDICNLDHVNEHIIFTESCGRNE</sequence>
<protein>
    <submittedName>
        <fullName evidence="2">SagB family peptide dehydrogenase</fullName>
    </submittedName>
    <submittedName>
        <fullName evidence="4">SagB/ThcOx family dehydrogenase</fullName>
    </submittedName>
</protein>
<dbReference type="InterPro" id="IPR020051">
    <property type="entry name" value="SagB-type_dehydrogenase"/>
</dbReference>
<reference evidence="3" key="3">
    <citation type="submission" date="2024-06" db="EMBL/GenBank/DDBJ databases">
        <title>Vaginal Lactobacillus fatty acid response mechanisms reveal a metabolite-targeted strategy for bacterial vaginosis treatment.</title>
        <authorList>
            <person name="Zhu M."/>
            <person name="Blainey P.C."/>
            <person name="Bloom S.M."/>
            <person name="Kwon D.S."/>
        </authorList>
    </citation>
    <scope>NUCLEOTIDE SEQUENCE</scope>
    <source>
        <strain evidence="3">194_F1_1</strain>
    </source>
</reference>
<dbReference type="RefSeq" id="WP_005721909.1">
    <property type="nucleotide sequence ID" value="NZ_CAZZQD010000001.1"/>
</dbReference>